<dbReference type="InterPro" id="IPR035906">
    <property type="entry name" value="MetI-like_sf"/>
</dbReference>
<dbReference type="InterPro" id="IPR043429">
    <property type="entry name" value="ArtM/GltK/GlnP/TcyL/YhdX-like"/>
</dbReference>
<evidence type="ECO:0000256" key="5">
    <source>
        <dbReference type="ARBA" id="ARBA00022475"/>
    </source>
</evidence>
<comment type="similarity">
    <text evidence="3">Belongs to the binding-protein-dependent transport system permease family. HisMQ subfamily.</text>
</comment>
<dbReference type="PROSITE" id="PS51257">
    <property type="entry name" value="PROKAR_LIPOPROTEIN"/>
    <property type="match status" value="1"/>
</dbReference>
<keyword evidence="5" id="KW-1003">Cell membrane</keyword>
<dbReference type="PANTHER" id="PTHR30614">
    <property type="entry name" value="MEMBRANE COMPONENT OF AMINO ACID ABC TRANSPORTER"/>
    <property type="match status" value="1"/>
</dbReference>
<keyword evidence="6 10" id="KW-0812">Transmembrane</keyword>
<dbReference type="GO" id="GO:0006865">
    <property type="term" value="P:amino acid transport"/>
    <property type="evidence" value="ECO:0007669"/>
    <property type="project" value="UniProtKB-KW"/>
</dbReference>
<dbReference type="EMBL" id="LFTY01000002">
    <property type="protein sequence ID" value="KMW57492.1"/>
    <property type="molecule type" value="Genomic_DNA"/>
</dbReference>
<gene>
    <name evidence="12" type="ORF">AIOL_002457</name>
</gene>
<accession>A0A0J9E446</accession>
<dbReference type="GO" id="GO:0022857">
    <property type="term" value="F:transmembrane transporter activity"/>
    <property type="evidence" value="ECO:0007669"/>
    <property type="project" value="InterPro"/>
</dbReference>
<keyword evidence="9 10" id="KW-0472">Membrane</keyword>
<evidence type="ECO:0000313" key="12">
    <source>
        <dbReference type="EMBL" id="KMW57492.1"/>
    </source>
</evidence>
<name>A0A0J9E446_9RHOB</name>
<dbReference type="Pfam" id="PF00528">
    <property type="entry name" value="BPD_transp_1"/>
    <property type="match status" value="1"/>
</dbReference>
<dbReference type="CDD" id="cd06261">
    <property type="entry name" value="TM_PBP2"/>
    <property type="match status" value="1"/>
</dbReference>
<organism evidence="12 13">
    <name type="scientific">Candidatus Rhodobacter oscarellae</name>
    <dbReference type="NCBI Taxonomy" id="1675527"/>
    <lineage>
        <taxon>Bacteria</taxon>
        <taxon>Pseudomonadati</taxon>
        <taxon>Pseudomonadota</taxon>
        <taxon>Alphaproteobacteria</taxon>
        <taxon>Rhodobacterales</taxon>
        <taxon>Rhodobacter group</taxon>
        <taxon>Rhodobacter</taxon>
    </lineage>
</organism>
<evidence type="ECO:0000256" key="6">
    <source>
        <dbReference type="ARBA" id="ARBA00022692"/>
    </source>
</evidence>
<sequence length="267" mass="29898">MKILQSNRSVFGARPVNLFLLCAGLMVLSGCSSSATWGWYVINPSTPTGWTNIKFLIGGMGDTILISLIAAALSITIGLLVALPGLSDRWYIRIWNRVYVEFVRSIPLLPMLFWVFYGLPIIFRSMGLNIPIDPFWGAIITLAISDSAFTAEIYRAGIQSIAKGQTEAAQTVGLRYVQTMRYVILPQAIRRILPPLANQFIYIVKMSAFASVIGMQELTRRANELVVTEYRPLEIYSLLILEYLVLVLIISAGVRWLERRMGSDERG</sequence>
<dbReference type="Proteomes" id="UP000037178">
    <property type="component" value="Unassembled WGS sequence"/>
</dbReference>
<dbReference type="InterPro" id="IPR010065">
    <property type="entry name" value="AA_ABC_transptr_permease_3TM"/>
</dbReference>
<evidence type="ECO:0000256" key="9">
    <source>
        <dbReference type="ARBA" id="ARBA00023136"/>
    </source>
</evidence>
<dbReference type="PANTHER" id="PTHR30614:SF20">
    <property type="entry name" value="GLUTAMINE TRANSPORT SYSTEM PERMEASE PROTEIN GLNP"/>
    <property type="match status" value="1"/>
</dbReference>
<dbReference type="PROSITE" id="PS50928">
    <property type="entry name" value="ABC_TM1"/>
    <property type="match status" value="1"/>
</dbReference>
<keyword evidence="8 10" id="KW-1133">Transmembrane helix</keyword>
<feature type="transmembrane region" description="Helical" evidence="10">
    <location>
        <begin position="235"/>
        <end position="257"/>
    </location>
</feature>
<keyword evidence="7" id="KW-0029">Amino-acid transport</keyword>
<dbReference type="GO" id="GO:0043190">
    <property type="term" value="C:ATP-binding cassette (ABC) transporter complex"/>
    <property type="evidence" value="ECO:0007669"/>
    <property type="project" value="InterPro"/>
</dbReference>
<dbReference type="InterPro" id="IPR000515">
    <property type="entry name" value="MetI-like"/>
</dbReference>
<evidence type="ECO:0000256" key="4">
    <source>
        <dbReference type="ARBA" id="ARBA00022448"/>
    </source>
</evidence>
<proteinExistence type="inferred from homology"/>
<dbReference type="Gene3D" id="1.10.3720.10">
    <property type="entry name" value="MetI-like"/>
    <property type="match status" value="1"/>
</dbReference>
<evidence type="ECO:0000256" key="3">
    <source>
        <dbReference type="ARBA" id="ARBA00010072"/>
    </source>
</evidence>
<protein>
    <submittedName>
        <fullName evidence="12">Putative amino acid ABC transporter, permease protein</fullName>
    </submittedName>
</protein>
<evidence type="ECO:0000256" key="8">
    <source>
        <dbReference type="ARBA" id="ARBA00022989"/>
    </source>
</evidence>
<feature type="transmembrane region" description="Helical" evidence="10">
    <location>
        <begin position="64"/>
        <end position="86"/>
    </location>
</feature>
<dbReference type="AlphaFoldDB" id="A0A0J9E446"/>
<keyword evidence="4 10" id="KW-0813">Transport</keyword>
<evidence type="ECO:0000256" key="1">
    <source>
        <dbReference type="ARBA" id="ARBA00003159"/>
    </source>
</evidence>
<evidence type="ECO:0000256" key="2">
    <source>
        <dbReference type="ARBA" id="ARBA00004429"/>
    </source>
</evidence>
<keyword evidence="13" id="KW-1185">Reference proteome</keyword>
<evidence type="ECO:0000256" key="7">
    <source>
        <dbReference type="ARBA" id="ARBA00022970"/>
    </source>
</evidence>
<comment type="caution">
    <text evidence="12">The sequence shown here is derived from an EMBL/GenBank/DDBJ whole genome shotgun (WGS) entry which is preliminary data.</text>
</comment>
<evidence type="ECO:0000256" key="10">
    <source>
        <dbReference type="RuleBase" id="RU363032"/>
    </source>
</evidence>
<dbReference type="PATRIC" id="fig|1675527.3.peg.2578"/>
<evidence type="ECO:0000259" key="11">
    <source>
        <dbReference type="PROSITE" id="PS50928"/>
    </source>
</evidence>
<reference evidence="12 13" key="1">
    <citation type="submission" date="2015-06" db="EMBL/GenBank/DDBJ databases">
        <title>Draft genome sequence of an Alphaproteobacteria species associated to the Mediterranean sponge Oscarella lobularis.</title>
        <authorList>
            <person name="Jourda C."/>
            <person name="Santini S."/>
            <person name="Claverie J.-M."/>
        </authorList>
    </citation>
    <scope>NUCLEOTIDE SEQUENCE [LARGE SCALE GENOMIC DNA]</scope>
    <source>
        <strain evidence="12">IGS</strain>
    </source>
</reference>
<comment type="function">
    <text evidence="1">Part of the binding-protein-dependent transport system for glutamine; probably responsible for the translocation of the substrate across the membrane.</text>
</comment>
<feature type="transmembrane region" description="Helical" evidence="10">
    <location>
        <begin position="98"/>
        <end position="123"/>
    </location>
</feature>
<dbReference type="NCBIfam" id="TIGR01726">
    <property type="entry name" value="HEQRo_perm_3TM"/>
    <property type="match status" value="1"/>
</dbReference>
<comment type="subcellular location">
    <subcellularLocation>
        <location evidence="2">Cell inner membrane</location>
        <topology evidence="2">Multi-pass membrane protein</topology>
    </subcellularLocation>
    <subcellularLocation>
        <location evidence="10">Cell membrane</location>
        <topology evidence="10">Multi-pass membrane protein</topology>
    </subcellularLocation>
</comment>
<dbReference type="STRING" id="1675527.AIOL_002457"/>
<evidence type="ECO:0000313" key="13">
    <source>
        <dbReference type="Proteomes" id="UP000037178"/>
    </source>
</evidence>
<dbReference type="SUPFAM" id="SSF161098">
    <property type="entry name" value="MetI-like"/>
    <property type="match status" value="1"/>
</dbReference>
<feature type="domain" description="ABC transmembrane type-1" evidence="11">
    <location>
        <begin position="60"/>
        <end position="251"/>
    </location>
</feature>